<dbReference type="Gene3D" id="3.40.930.10">
    <property type="entry name" value="Mannitol-specific EII, Chain A"/>
    <property type="match status" value="1"/>
</dbReference>
<dbReference type="PROSITE" id="PS51094">
    <property type="entry name" value="PTS_EIIA_TYPE_2"/>
    <property type="match status" value="1"/>
</dbReference>
<evidence type="ECO:0000256" key="1">
    <source>
        <dbReference type="ARBA" id="ARBA00004496"/>
    </source>
</evidence>
<evidence type="ECO:0000256" key="5">
    <source>
        <dbReference type="ARBA" id="ARBA00022679"/>
    </source>
</evidence>
<evidence type="ECO:0000256" key="2">
    <source>
        <dbReference type="ARBA" id="ARBA00022448"/>
    </source>
</evidence>
<dbReference type="CDD" id="cd00211">
    <property type="entry name" value="PTS_IIA_fru"/>
    <property type="match status" value="1"/>
</dbReference>
<dbReference type="InterPro" id="IPR004715">
    <property type="entry name" value="PTS_IIA_fruc"/>
</dbReference>
<dbReference type="InterPro" id="IPR016152">
    <property type="entry name" value="PTrfase/Anion_transptr"/>
</dbReference>
<keyword evidence="4 8" id="KW-0762">Sugar transport</keyword>
<dbReference type="InterPro" id="IPR051541">
    <property type="entry name" value="PTS_SugarTrans_NitroReg"/>
</dbReference>
<dbReference type="InterPro" id="IPR002178">
    <property type="entry name" value="PTS_EIIA_type-2_dom"/>
</dbReference>
<evidence type="ECO:0000259" key="7">
    <source>
        <dbReference type="PROSITE" id="PS51094"/>
    </source>
</evidence>
<proteinExistence type="predicted"/>
<evidence type="ECO:0000313" key="8">
    <source>
        <dbReference type="EMBL" id="RPA65422.1"/>
    </source>
</evidence>
<comment type="subcellular location">
    <subcellularLocation>
        <location evidence="1">Cytoplasm</location>
    </subcellularLocation>
</comment>
<evidence type="ECO:0000256" key="6">
    <source>
        <dbReference type="ARBA" id="ARBA00022683"/>
    </source>
</evidence>
<dbReference type="GO" id="GO:0008982">
    <property type="term" value="F:protein-N(PI)-phosphohistidine-sugar phosphotransferase activity"/>
    <property type="evidence" value="ECO:0007669"/>
    <property type="project" value="InterPro"/>
</dbReference>
<name>A0A3N4GRI1_9LACT</name>
<dbReference type="PANTHER" id="PTHR47738">
    <property type="entry name" value="PTS SYSTEM FRUCTOSE-LIKE EIIA COMPONENT-RELATED"/>
    <property type="match status" value="1"/>
</dbReference>
<comment type="caution">
    <text evidence="8">The sequence shown here is derived from an EMBL/GenBank/DDBJ whole genome shotgun (WGS) entry which is preliminary data.</text>
</comment>
<dbReference type="OrthoDB" id="9782569at2"/>
<keyword evidence="3" id="KW-0597">Phosphoprotein</keyword>
<dbReference type="GO" id="GO:0005737">
    <property type="term" value="C:cytoplasm"/>
    <property type="evidence" value="ECO:0007669"/>
    <property type="project" value="UniProtKB-SubCell"/>
</dbReference>
<dbReference type="RefSeq" id="WP_123778958.1">
    <property type="nucleotide sequence ID" value="NZ_RKMG01000001.1"/>
</dbReference>
<organism evidence="8 9">
    <name type="scientific">Aerococcus agrisoli</name>
    <dbReference type="NCBI Taxonomy" id="2487350"/>
    <lineage>
        <taxon>Bacteria</taxon>
        <taxon>Bacillati</taxon>
        <taxon>Bacillota</taxon>
        <taxon>Bacilli</taxon>
        <taxon>Lactobacillales</taxon>
        <taxon>Aerococcaceae</taxon>
        <taxon>Aerococcus</taxon>
    </lineage>
</organism>
<gene>
    <name evidence="8" type="ORF">EF384_00010</name>
</gene>
<feature type="domain" description="PTS EIIA type-2" evidence="7">
    <location>
        <begin position="5"/>
        <end position="150"/>
    </location>
</feature>
<keyword evidence="9" id="KW-1185">Reference proteome</keyword>
<dbReference type="Proteomes" id="UP000273977">
    <property type="component" value="Unassembled WGS sequence"/>
</dbReference>
<dbReference type="Pfam" id="PF00359">
    <property type="entry name" value="PTS_EIIA_2"/>
    <property type="match status" value="1"/>
</dbReference>
<evidence type="ECO:0000256" key="3">
    <source>
        <dbReference type="ARBA" id="ARBA00022553"/>
    </source>
</evidence>
<evidence type="ECO:0000256" key="4">
    <source>
        <dbReference type="ARBA" id="ARBA00022597"/>
    </source>
</evidence>
<reference evidence="8 9" key="1">
    <citation type="submission" date="2018-11" db="EMBL/GenBank/DDBJ databases">
        <title>Aerococcus sp. SJQ22, whole genome shotgun sequence.</title>
        <authorList>
            <person name="Sun L."/>
            <person name="Gao X."/>
            <person name="Chen W."/>
            <person name="Huang K."/>
        </authorList>
    </citation>
    <scope>NUCLEOTIDE SEQUENCE [LARGE SCALE GENOMIC DNA]</scope>
    <source>
        <strain evidence="8 9">SJQ22</strain>
    </source>
</reference>
<sequence>MIDGKKIYKENIVIDLDVNTKEEVVETLAELLLKNGFINNLHAFIKDVQERENHMTTGIGNGIAIPHGKSSSVVESTVVFAKTTKYIEWESLDENPVNIIFLLAIAEKDKGDGHLRILADISSHLMDDEFVNEIKNATTENEIEQILSSI</sequence>
<dbReference type="PROSITE" id="PS00372">
    <property type="entry name" value="PTS_EIIA_TYPE_2_HIS"/>
    <property type="match status" value="1"/>
</dbReference>
<keyword evidence="5" id="KW-0808">Transferase</keyword>
<dbReference type="GO" id="GO:0016020">
    <property type="term" value="C:membrane"/>
    <property type="evidence" value="ECO:0007669"/>
    <property type="project" value="InterPro"/>
</dbReference>
<dbReference type="EMBL" id="RKMG01000001">
    <property type="protein sequence ID" value="RPA65422.1"/>
    <property type="molecule type" value="Genomic_DNA"/>
</dbReference>
<keyword evidence="6" id="KW-0598">Phosphotransferase system</keyword>
<dbReference type="AlphaFoldDB" id="A0A3N4GRI1"/>
<protein>
    <submittedName>
        <fullName evidence="8">PTS sugar transporter subunit IIA</fullName>
    </submittedName>
</protein>
<dbReference type="NCBIfam" id="TIGR00848">
    <property type="entry name" value="fruA"/>
    <property type="match status" value="1"/>
</dbReference>
<evidence type="ECO:0000313" key="9">
    <source>
        <dbReference type="Proteomes" id="UP000273977"/>
    </source>
</evidence>
<accession>A0A3N4GRI1</accession>
<keyword evidence="2" id="KW-0813">Transport</keyword>
<dbReference type="SUPFAM" id="SSF55804">
    <property type="entry name" value="Phoshotransferase/anion transport protein"/>
    <property type="match status" value="1"/>
</dbReference>
<dbReference type="GO" id="GO:0009401">
    <property type="term" value="P:phosphoenolpyruvate-dependent sugar phosphotransferase system"/>
    <property type="evidence" value="ECO:0007669"/>
    <property type="project" value="UniProtKB-KW"/>
</dbReference>
<dbReference type="FunFam" id="3.40.930.10:FF:000009">
    <property type="entry name" value="PTS system, fructose specific IIABC component"/>
    <property type="match status" value="1"/>
</dbReference>
<dbReference type="PANTHER" id="PTHR47738:SF2">
    <property type="entry name" value="PTS SYSTEM FRUCTOSE-LIKE EIIA COMPONENT"/>
    <property type="match status" value="1"/>
</dbReference>